<protein>
    <submittedName>
        <fullName evidence="2">Uncharacterized protein</fullName>
    </submittedName>
</protein>
<evidence type="ECO:0000313" key="3">
    <source>
        <dbReference type="Proteomes" id="UP000829194"/>
    </source>
</evidence>
<dbReference type="Proteomes" id="UP000829194">
    <property type="component" value="Chromosome"/>
</dbReference>
<organism evidence="2 3">
    <name type="scientific">Lysobacter gummosus</name>
    <dbReference type="NCBI Taxonomy" id="262324"/>
    <lineage>
        <taxon>Bacteria</taxon>
        <taxon>Pseudomonadati</taxon>
        <taxon>Pseudomonadota</taxon>
        <taxon>Gammaproteobacteria</taxon>
        <taxon>Lysobacterales</taxon>
        <taxon>Lysobacteraceae</taxon>
        <taxon>Lysobacter</taxon>
    </lineage>
</organism>
<evidence type="ECO:0000313" key="2">
    <source>
        <dbReference type="EMBL" id="UNP29953.1"/>
    </source>
</evidence>
<proteinExistence type="predicted"/>
<dbReference type="RefSeq" id="WP_187313113.1">
    <property type="nucleotide sequence ID" value="NZ_CP011131.1"/>
</dbReference>
<sequence length="51" mass="5977">MTATDALPMPAEERYRQVESIRQSQNEAQRQRQQLGRGMRGPDQRARKFAM</sequence>
<gene>
    <name evidence="2" type="ORF">MOV92_01300</name>
</gene>
<feature type="compositionally biased region" description="Low complexity" evidence="1">
    <location>
        <begin position="22"/>
        <end position="37"/>
    </location>
</feature>
<accession>A0ABY3XBH4</accession>
<evidence type="ECO:0000256" key="1">
    <source>
        <dbReference type="SAM" id="MobiDB-lite"/>
    </source>
</evidence>
<reference evidence="2 3" key="1">
    <citation type="submission" date="2022-03" db="EMBL/GenBank/DDBJ databases">
        <title>Complete genome sequence of Lysobacter capsici VKM B-2533 and Lysobacter gummosus 10.1.1, promising sources of lytic agents.</title>
        <authorList>
            <person name="Tarlachkov S.V."/>
            <person name="Kudryakova I.V."/>
            <person name="Afoshin A.S."/>
            <person name="Leontyevskaya E.A."/>
            <person name="Leontyevskaya N.V."/>
        </authorList>
    </citation>
    <scope>NUCLEOTIDE SEQUENCE [LARGE SCALE GENOMIC DNA]</scope>
    <source>
        <strain evidence="2 3">10.1.1</strain>
    </source>
</reference>
<name>A0ABY3XBH4_9GAMM</name>
<dbReference type="EMBL" id="CP093547">
    <property type="protein sequence ID" value="UNP29953.1"/>
    <property type="molecule type" value="Genomic_DNA"/>
</dbReference>
<keyword evidence="3" id="KW-1185">Reference proteome</keyword>
<feature type="compositionally biased region" description="Basic and acidic residues" evidence="1">
    <location>
        <begin position="40"/>
        <end position="51"/>
    </location>
</feature>
<feature type="region of interest" description="Disordered" evidence="1">
    <location>
        <begin position="1"/>
        <end position="51"/>
    </location>
</feature>